<keyword evidence="1" id="KW-0472">Membrane</keyword>
<dbReference type="PANTHER" id="PTHR43081">
    <property type="entry name" value="ADENYLATE CYCLASE, TERMINAL-DIFFERENTIATION SPECIFIC-RELATED"/>
    <property type="match status" value="1"/>
</dbReference>
<dbReference type="GO" id="GO:0009190">
    <property type="term" value="P:cyclic nucleotide biosynthetic process"/>
    <property type="evidence" value="ECO:0007669"/>
    <property type="project" value="InterPro"/>
</dbReference>
<feature type="domain" description="Guanylate cyclase" evidence="2">
    <location>
        <begin position="256"/>
        <end position="389"/>
    </location>
</feature>
<feature type="transmembrane region" description="Helical" evidence="1">
    <location>
        <begin position="142"/>
        <end position="162"/>
    </location>
</feature>
<dbReference type="GO" id="GO:0035556">
    <property type="term" value="P:intracellular signal transduction"/>
    <property type="evidence" value="ECO:0007669"/>
    <property type="project" value="InterPro"/>
</dbReference>
<dbReference type="OrthoDB" id="341967at2"/>
<dbReference type="GO" id="GO:0004016">
    <property type="term" value="F:adenylate cyclase activity"/>
    <property type="evidence" value="ECO:0007669"/>
    <property type="project" value="UniProtKB-ARBA"/>
</dbReference>
<organism evidence="3 4">
    <name type="scientific">Stappia indica</name>
    <dbReference type="NCBI Taxonomy" id="538381"/>
    <lineage>
        <taxon>Bacteria</taxon>
        <taxon>Pseudomonadati</taxon>
        <taxon>Pseudomonadota</taxon>
        <taxon>Alphaproteobacteria</taxon>
        <taxon>Hyphomicrobiales</taxon>
        <taxon>Stappiaceae</taxon>
        <taxon>Stappia</taxon>
    </lineage>
</organism>
<dbReference type="STRING" id="538381.GCA_001696535_03201"/>
<dbReference type="SUPFAM" id="SSF55073">
    <property type="entry name" value="Nucleotide cyclase"/>
    <property type="match status" value="1"/>
</dbReference>
<dbReference type="CDD" id="cd07302">
    <property type="entry name" value="CHD"/>
    <property type="match status" value="1"/>
</dbReference>
<dbReference type="EMBL" id="OBML01000002">
    <property type="protein sequence ID" value="SOB96820.1"/>
    <property type="molecule type" value="Genomic_DNA"/>
</dbReference>
<sequence length="440" mass="47332">MARTGSRIDQVPARVKAEIAQRESEAERLIGWIQLAMVLFFAALYSLAPRAEGGGGFNFVPVALGAYFLFTVLRVALSYRMVLPFWYLVISIIVDVALLCGLIFSFHIQYDQPATFYLKAPTLMYLFLFISLRALRFEPRFVLITGLVGVLGWGALVVYAIVQGMGTMSITRNYVEYLTSNAILVGAELDKIIVVLGVTLCLSVALYRGRRMFFEAVRDHAAAEDLRRFFAPDVARSITAADEELTAGQGSLRDVAVMMIDIRGFTRIAAGLPPETVMMVLSRYQDAVLEVIARHGGEVDKFLGDGILATFGAARPRATAAADAVKAGLELPQVFAGLGPELADLGWPERLRAGAAIASGPVTVGVVGAAGRLEFTVIGDAVNRAAKLEDANKGQGSIVLTDRATFETALAQGVSGFQPEIRPAQVVSGLSEPLDLVVLA</sequence>
<evidence type="ECO:0000256" key="1">
    <source>
        <dbReference type="SAM" id="Phobius"/>
    </source>
</evidence>
<keyword evidence="1" id="KW-0812">Transmembrane</keyword>
<feature type="transmembrane region" description="Helical" evidence="1">
    <location>
        <begin position="85"/>
        <end position="110"/>
    </location>
</feature>
<dbReference type="PROSITE" id="PS50125">
    <property type="entry name" value="GUANYLATE_CYCLASE_2"/>
    <property type="match status" value="1"/>
</dbReference>
<dbReference type="Gene3D" id="3.30.70.1230">
    <property type="entry name" value="Nucleotide cyclase"/>
    <property type="match status" value="1"/>
</dbReference>
<keyword evidence="1" id="KW-1133">Transmembrane helix</keyword>
<accession>A0A285RRQ5</accession>
<feature type="transmembrane region" description="Helical" evidence="1">
    <location>
        <begin position="116"/>
        <end position="135"/>
    </location>
</feature>
<reference evidence="3 4" key="1">
    <citation type="submission" date="2017-08" db="EMBL/GenBank/DDBJ databases">
        <authorList>
            <person name="de Groot N.N."/>
        </authorList>
    </citation>
    <scope>NUCLEOTIDE SEQUENCE [LARGE SCALE GENOMIC DNA]</scope>
    <source>
        <strain evidence="3 4">USBA 352</strain>
    </source>
</reference>
<keyword evidence="4" id="KW-1185">Reference proteome</keyword>
<feature type="transmembrane region" description="Helical" evidence="1">
    <location>
        <begin position="182"/>
        <end position="207"/>
    </location>
</feature>
<dbReference type="InterPro" id="IPR029787">
    <property type="entry name" value="Nucleotide_cyclase"/>
</dbReference>
<dbReference type="InterPro" id="IPR001054">
    <property type="entry name" value="A/G_cyclase"/>
</dbReference>
<dbReference type="PANTHER" id="PTHR43081:SF1">
    <property type="entry name" value="ADENYLATE CYCLASE, TERMINAL-DIFFERENTIATION SPECIFIC"/>
    <property type="match status" value="1"/>
</dbReference>
<evidence type="ECO:0000313" key="4">
    <source>
        <dbReference type="Proteomes" id="UP000219331"/>
    </source>
</evidence>
<evidence type="ECO:0000313" key="3">
    <source>
        <dbReference type="EMBL" id="SOB96820.1"/>
    </source>
</evidence>
<dbReference type="Proteomes" id="UP000219331">
    <property type="component" value="Unassembled WGS sequence"/>
</dbReference>
<dbReference type="InterPro" id="IPR050697">
    <property type="entry name" value="Adenylyl/Guanylyl_Cyclase_3/4"/>
</dbReference>
<dbReference type="AlphaFoldDB" id="A0A285RRQ5"/>
<evidence type="ECO:0000259" key="2">
    <source>
        <dbReference type="PROSITE" id="PS50125"/>
    </source>
</evidence>
<name>A0A285RRQ5_9HYPH</name>
<protein>
    <submittedName>
        <fullName evidence="3">Adenylate cyclase</fullName>
    </submittedName>
</protein>
<feature type="transmembrane region" description="Helical" evidence="1">
    <location>
        <begin position="54"/>
        <end position="73"/>
    </location>
</feature>
<dbReference type="SMART" id="SM00044">
    <property type="entry name" value="CYCc"/>
    <property type="match status" value="1"/>
</dbReference>
<feature type="transmembrane region" description="Helical" evidence="1">
    <location>
        <begin position="29"/>
        <end position="48"/>
    </location>
</feature>
<gene>
    <name evidence="3" type="ORF">SAMN05421512_102320</name>
</gene>
<dbReference type="Pfam" id="PF00211">
    <property type="entry name" value="Guanylate_cyc"/>
    <property type="match status" value="1"/>
</dbReference>
<proteinExistence type="predicted"/>